<dbReference type="AlphaFoldDB" id="A0AAN8IBH8"/>
<keyword evidence="2" id="KW-1185">Reference proteome</keyword>
<evidence type="ECO:0000313" key="2">
    <source>
        <dbReference type="Proteomes" id="UP001331761"/>
    </source>
</evidence>
<name>A0AAN8IBH8_TRICO</name>
<gene>
    <name evidence="1" type="ORF">GCK32_021998</name>
</gene>
<comment type="caution">
    <text evidence="1">The sequence shown here is derived from an EMBL/GenBank/DDBJ whole genome shotgun (WGS) entry which is preliminary data.</text>
</comment>
<sequence length="51" mass="6396">MYITSLLHNFLVCIQRKCENEKNRRNFVRKKTNPEEKFDLLFEIFDHFYNI</sequence>
<protein>
    <submittedName>
        <fullName evidence="1">Uncharacterized protein</fullName>
    </submittedName>
</protein>
<evidence type="ECO:0000313" key="1">
    <source>
        <dbReference type="EMBL" id="KAK5968084.1"/>
    </source>
</evidence>
<accession>A0AAN8IBH8</accession>
<dbReference type="Proteomes" id="UP001331761">
    <property type="component" value="Unassembled WGS sequence"/>
</dbReference>
<dbReference type="EMBL" id="WIXE01021763">
    <property type="protein sequence ID" value="KAK5968084.1"/>
    <property type="molecule type" value="Genomic_DNA"/>
</dbReference>
<organism evidence="1 2">
    <name type="scientific">Trichostrongylus colubriformis</name>
    <name type="common">Black scour worm</name>
    <dbReference type="NCBI Taxonomy" id="6319"/>
    <lineage>
        <taxon>Eukaryota</taxon>
        <taxon>Metazoa</taxon>
        <taxon>Ecdysozoa</taxon>
        <taxon>Nematoda</taxon>
        <taxon>Chromadorea</taxon>
        <taxon>Rhabditida</taxon>
        <taxon>Rhabditina</taxon>
        <taxon>Rhabditomorpha</taxon>
        <taxon>Strongyloidea</taxon>
        <taxon>Trichostrongylidae</taxon>
        <taxon>Trichostrongylus</taxon>
    </lineage>
</organism>
<proteinExistence type="predicted"/>
<reference evidence="1 2" key="1">
    <citation type="submission" date="2019-10" db="EMBL/GenBank/DDBJ databases">
        <title>Assembly and Annotation for the nematode Trichostrongylus colubriformis.</title>
        <authorList>
            <person name="Martin J."/>
        </authorList>
    </citation>
    <scope>NUCLEOTIDE SEQUENCE [LARGE SCALE GENOMIC DNA]</scope>
    <source>
        <strain evidence="1">G859</strain>
        <tissue evidence="1">Whole worm</tissue>
    </source>
</reference>